<organism evidence="1 2">
    <name type="scientific">Mesonia maritima</name>
    <dbReference type="NCBI Taxonomy" id="1793873"/>
    <lineage>
        <taxon>Bacteria</taxon>
        <taxon>Pseudomonadati</taxon>
        <taxon>Bacteroidota</taxon>
        <taxon>Flavobacteriia</taxon>
        <taxon>Flavobacteriales</taxon>
        <taxon>Flavobacteriaceae</taxon>
        <taxon>Mesonia</taxon>
    </lineage>
</organism>
<evidence type="ECO:0000313" key="1">
    <source>
        <dbReference type="EMBL" id="MDR6301139.1"/>
    </source>
</evidence>
<dbReference type="InterPro" id="IPR050141">
    <property type="entry name" value="GCL_type2/YbdK_subfam"/>
</dbReference>
<gene>
    <name evidence="1" type="ORF">GGR31_001786</name>
</gene>
<reference evidence="1 2" key="1">
    <citation type="submission" date="2023-07" db="EMBL/GenBank/DDBJ databases">
        <title>Genomic Encyclopedia of Type Strains, Phase IV (KMG-IV): sequencing the most valuable type-strain genomes for metagenomic binning, comparative biology and taxonomic classification.</title>
        <authorList>
            <person name="Goeker M."/>
        </authorList>
    </citation>
    <scope>NUCLEOTIDE SEQUENCE [LARGE SCALE GENOMIC DNA]</scope>
    <source>
        <strain evidence="1 2">DSM 102814</strain>
    </source>
</reference>
<dbReference type="Proteomes" id="UP001257659">
    <property type="component" value="Unassembled WGS sequence"/>
</dbReference>
<name>A0ABU1K6A0_9FLAO</name>
<dbReference type="SUPFAM" id="SSF55931">
    <property type="entry name" value="Glutamine synthetase/guanido kinase"/>
    <property type="match status" value="1"/>
</dbReference>
<dbReference type="RefSeq" id="WP_309728219.1">
    <property type="nucleotide sequence ID" value="NZ_JAVDQA010000004.1"/>
</dbReference>
<proteinExistence type="predicted"/>
<accession>A0ABU1K6A0</accession>
<dbReference type="Gene3D" id="3.30.590.20">
    <property type="match status" value="1"/>
</dbReference>
<dbReference type="PANTHER" id="PTHR36510:SF1">
    <property type="entry name" value="GLUTAMATE--CYSTEINE LIGASE 2-RELATED"/>
    <property type="match status" value="1"/>
</dbReference>
<sequence>MKSKKYHLFEVVGIELEYMLVNAENLSVIPAVDEILTEKNGSLTSDIDNGEISWSNELVAHVIELKTNGPTDDHEKLSRAFYENIKEINKLLKPKGRQLLSTASHPLMNPKTETKLWKHTYSEVYALYNKIFDCSGHGWSNVQSMHLNFPFYNDEEFEKLHAAIRILLPIIPALTASSPIFEGKVTGFKDSRLEVYKNNQKEILQLTGKVIPERVFSKKAYQEEIFEPIQKAIKPYDAEGILDRHFLNSRGAIARFDRNAIEIRIIDIQECPKVDIAIADFIIKILQHLVYFGNLELQKSWSESDLFEVFNEVIKKGEETTLQGDYLKIFDLPSDEISITEVWKHLFRQVSNQMRLENQEIILFILEQGCLSTRIISALEDDFSTENIQKIYHELASCLAKNKLFIP</sequence>
<keyword evidence="2" id="KW-1185">Reference proteome</keyword>
<dbReference type="PANTHER" id="PTHR36510">
    <property type="entry name" value="GLUTAMATE--CYSTEINE LIGASE 2-RELATED"/>
    <property type="match status" value="1"/>
</dbReference>
<dbReference type="Pfam" id="PF04107">
    <property type="entry name" value="GCS2"/>
    <property type="match status" value="1"/>
</dbReference>
<dbReference type="GO" id="GO:0016874">
    <property type="term" value="F:ligase activity"/>
    <property type="evidence" value="ECO:0007669"/>
    <property type="project" value="UniProtKB-KW"/>
</dbReference>
<protein>
    <submittedName>
        <fullName evidence="1">Carboxylate-amine ligase</fullName>
        <ecNumber evidence="1">6.3.-.-</ecNumber>
    </submittedName>
</protein>
<dbReference type="InterPro" id="IPR006336">
    <property type="entry name" value="GCS2"/>
</dbReference>
<dbReference type="InterPro" id="IPR014746">
    <property type="entry name" value="Gln_synth/guanido_kin_cat_dom"/>
</dbReference>
<dbReference type="EC" id="6.3.-.-" evidence="1"/>
<dbReference type="EMBL" id="JAVDQA010000004">
    <property type="protein sequence ID" value="MDR6301139.1"/>
    <property type="molecule type" value="Genomic_DNA"/>
</dbReference>
<keyword evidence="1" id="KW-0436">Ligase</keyword>
<comment type="caution">
    <text evidence="1">The sequence shown here is derived from an EMBL/GenBank/DDBJ whole genome shotgun (WGS) entry which is preliminary data.</text>
</comment>
<evidence type="ECO:0000313" key="2">
    <source>
        <dbReference type="Proteomes" id="UP001257659"/>
    </source>
</evidence>